<organism evidence="2 3">
    <name type="scientific">Castilleja foliolosa</name>
    <dbReference type="NCBI Taxonomy" id="1961234"/>
    <lineage>
        <taxon>Eukaryota</taxon>
        <taxon>Viridiplantae</taxon>
        <taxon>Streptophyta</taxon>
        <taxon>Embryophyta</taxon>
        <taxon>Tracheophyta</taxon>
        <taxon>Spermatophyta</taxon>
        <taxon>Magnoliopsida</taxon>
        <taxon>eudicotyledons</taxon>
        <taxon>Gunneridae</taxon>
        <taxon>Pentapetalae</taxon>
        <taxon>asterids</taxon>
        <taxon>lamiids</taxon>
        <taxon>Lamiales</taxon>
        <taxon>Orobanchaceae</taxon>
        <taxon>Pedicularideae</taxon>
        <taxon>Castillejinae</taxon>
        <taxon>Castilleja</taxon>
    </lineage>
</organism>
<dbReference type="InterPro" id="IPR001563">
    <property type="entry name" value="Peptidase_S10"/>
</dbReference>
<evidence type="ECO:0000313" key="2">
    <source>
        <dbReference type="EMBL" id="KAL3625688.1"/>
    </source>
</evidence>
<dbReference type="Pfam" id="PF00450">
    <property type="entry name" value="Peptidase_S10"/>
    <property type="match status" value="1"/>
</dbReference>
<evidence type="ECO:0000256" key="1">
    <source>
        <dbReference type="ARBA" id="ARBA00009431"/>
    </source>
</evidence>
<dbReference type="Gene3D" id="3.40.50.1820">
    <property type="entry name" value="alpha/beta hydrolase"/>
    <property type="match status" value="1"/>
</dbReference>
<dbReference type="InterPro" id="IPR029058">
    <property type="entry name" value="AB_hydrolase_fold"/>
</dbReference>
<proteinExistence type="inferred from homology"/>
<dbReference type="EMBL" id="JAVIJP010000048">
    <property type="protein sequence ID" value="KAL3625688.1"/>
    <property type="molecule type" value="Genomic_DNA"/>
</dbReference>
<protein>
    <submittedName>
        <fullName evidence="2">Uncharacterized protein</fullName>
    </submittedName>
</protein>
<comment type="caution">
    <text evidence="2">The sequence shown here is derived from an EMBL/GenBank/DDBJ whole genome shotgun (WGS) entry which is preliminary data.</text>
</comment>
<accession>A0ABD3C7D4</accession>
<gene>
    <name evidence="2" type="ORF">CASFOL_030217</name>
</gene>
<dbReference type="Proteomes" id="UP001632038">
    <property type="component" value="Unassembled WGS sequence"/>
</dbReference>
<dbReference type="AlphaFoldDB" id="A0ABD3C7D4"/>
<evidence type="ECO:0000313" key="3">
    <source>
        <dbReference type="Proteomes" id="UP001632038"/>
    </source>
</evidence>
<sequence>MEWSGRRDFNAAPLVPFIVNRTQAGMQKSHGNLMYLKVHNSGHMVSLDQPKAALKMLRRWINGHIPL</sequence>
<keyword evidence="3" id="KW-1185">Reference proteome</keyword>
<dbReference type="SUPFAM" id="SSF53474">
    <property type="entry name" value="alpha/beta-Hydrolases"/>
    <property type="match status" value="1"/>
</dbReference>
<comment type="similarity">
    <text evidence="1">Belongs to the peptidase S10 family.</text>
</comment>
<name>A0ABD3C7D4_9LAMI</name>
<reference evidence="3" key="1">
    <citation type="journal article" date="2024" name="IScience">
        <title>Strigolactones Initiate the Formation of Haustorium-like Structures in Castilleja.</title>
        <authorList>
            <person name="Buerger M."/>
            <person name="Peterson D."/>
            <person name="Chory J."/>
        </authorList>
    </citation>
    <scope>NUCLEOTIDE SEQUENCE [LARGE SCALE GENOMIC DNA]</scope>
</reference>